<dbReference type="PROSITE" id="PS51257">
    <property type="entry name" value="PROKAR_LIPOPROTEIN"/>
    <property type="match status" value="1"/>
</dbReference>
<name>A0ABW2YRZ3_9SPHI</name>
<evidence type="ECO:0000313" key="2">
    <source>
        <dbReference type="Proteomes" id="UP001596958"/>
    </source>
</evidence>
<evidence type="ECO:0008006" key="3">
    <source>
        <dbReference type="Google" id="ProtNLM"/>
    </source>
</evidence>
<accession>A0ABW2YRZ3</accession>
<protein>
    <recommendedName>
        <fullName evidence="3">Lipoprotein</fullName>
    </recommendedName>
</protein>
<proteinExistence type="predicted"/>
<dbReference type="Proteomes" id="UP001596958">
    <property type="component" value="Unassembled WGS sequence"/>
</dbReference>
<gene>
    <name evidence="1" type="ORF">ACFQZS_03395</name>
</gene>
<reference evidence="2" key="1">
    <citation type="journal article" date="2019" name="Int. J. Syst. Evol. Microbiol.">
        <title>The Global Catalogue of Microorganisms (GCM) 10K type strain sequencing project: providing services to taxonomists for standard genome sequencing and annotation.</title>
        <authorList>
            <consortium name="The Broad Institute Genomics Platform"/>
            <consortium name="The Broad Institute Genome Sequencing Center for Infectious Disease"/>
            <person name="Wu L."/>
            <person name="Ma J."/>
        </authorList>
    </citation>
    <scope>NUCLEOTIDE SEQUENCE [LARGE SCALE GENOMIC DNA]</scope>
    <source>
        <strain evidence="2">CCUG 63418</strain>
    </source>
</reference>
<comment type="caution">
    <text evidence="1">The sequence shown here is derived from an EMBL/GenBank/DDBJ whole genome shotgun (WGS) entry which is preliminary data.</text>
</comment>
<dbReference type="RefSeq" id="WP_377097300.1">
    <property type="nucleotide sequence ID" value="NZ_JBHTHU010000001.1"/>
</dbReference>
<keyword evidence="2" id="KW-1185">Reference proteome</keyword>
<organism evidence="1 2">
    <name type="scientific">Mucilaginibacter calamicampi</name>
    <dbReference type="NCBI Taxonomy" id="1302352"/>
    <lineage>
        <taxon>Bacteria</taxon>
        <taxon>Pseudomonadati</taxon>
        <taxon>Bacteroidota</taxon>
        <taxon>Sphingobacteriia</taxon>
        <taxon>Sphingobacteriales</taxon>
        <taxon>Sphingobacteriaceae</taxon>
        <taxon>Mucilaginibacter</taxon>
    </lineage>
</organism>
<evidence type="ECO:0000313" key="1">
    <source>
        <dbReference type="EMBL" id="MFD0749171.1"/>
    </source>
</evidence>
<sequence length="250" mass="25894">MKTLKQSIYYVLTSCILLSAVSCKKDKQPEEPAFTCTTCKTTPDAKAENNALSKGVYKGVVVGSTGTISIDVLNGGSTIAATLILDGQTINMTSTAVWASGTPLNAAFTGTAGGQNYSFTFTVQANGSNPSTSSYTIPGHPNIAFTLIKETSDNLIKCYLGTTEGKKTSGALQSSVLNIITSGKTNTWFALSKDNASGAISTVDGTISGNTLNCNCGLTTTVTGVVTSDQIDGTYKGSDNQGTFIAKRTL</sequence>
<dbReference type="EMBL" id="JBHTHU010000001">
    <property type="protein sequence ID" value="MFD0749171.1"/>
    <property type="molecule type" value="Genomic_DNA"/>
</dbReference>